<dbReference type="GO" id="GO:0015079">
    <property type="term" value="F:potassium ion transmembrane transporter activity"/>
    <property type="evidence" value="ECO:0007669"/>
    <property type="project" value="InterPro"/>
</dbReference>
<dbReference type="RefSeq" id="WP_069156614.1">
    <property type="nucleotide sequence ID" value="NZ_DBFYTC010000056.1"/>
</dbReference>
<comment type="caution">
    <text evidence="4">The sequence shown here is derived from an EMBL/GenBank/DDBJ whole genome shotgun (WGS) entry which is preliminary data.</text>
</comment>
<dbReference type="InterPro" id="IPR006036">
    <property type="entry name" value="K_uptake_TrkA"/>
</dbReference>
<keyword evidence="1" id="KW-0813">Transport</keyword>
<dbReference type="InterPro" id="IPR003148">
    <property type="entry name" value="RCK_N"/>
</dbReference>
<evidence type="ECO:0000259" key="3">
    <source>
        <dbReference type="PROSITE" id="PS51201"/>
    </source>
</evidence>
<dbReference type="GeneID" id="93299892"/>
<protein>
    <submittedName>
        <fullName evidence="4">Trk system potassium uptake protein TrkA</fullName>
    </submittedName>
</protein>
<organism evidence="4 5">
    <name type="scientific">Eisenbergiella tayi</name>
    <dbReference type="NCBI Taxonomy" id="1432052"/>
    <lineage>
        <taxon>Bacteria</taxon>
        <taxon>Bacillati</taxon>
        <taxon>Bacillota</taxon>
        <taxon>Clostridia</taxon>
        <taxon>Lachnospirales</taxon>
        <taxon>Lachnospiraceae</taxon>
        <taxon>Eisenbergiella</taxon>
    </lineage>
</organism>
<dbReference type="GO" id="GO:0005886">
    <property type="term" value="C:plasma membrane"/>
    <property type="evidence" value="ECO:0007669"/>
    <property type="project" value="InterPro"/>
</dbReference>
<keyword evidence="2" id="KW-0630">Potassium</keyword>
<dbReference type="EMBL" id="MCGI01000001">
    <property type="protein sequence ID" value="ODM13684.1"/>
    <property type="molecule type" value="Genomic_DNA"/>
</dbReference>
<keyword evidence="1" id="KW-0633">Potassium transport</keyword>
<evidence type="ECO:0000256" key="2">
    <source>
        <dbReference type="ARBA" id="ARBA00022958"/>
    </source>
</evidence>
<dbReference type="PRINTS" id="PR00335">
    <property type="entry name" value="KUPTAKETRKA"/>
</dbReference>
<dbReference type="Pfam" id="PF02254">
    <property type="entry name" value="TrkA_N"/>
    <property type="match status" value="1"/>
</dbReference>
<dbReference type="InterPro" id="IPR036291">
    <property type="entry name" value="NAD(P)-bd_dom_sf"/>
</dbReference>
<dbReference type="AlphaFoldDB" id="A0A1E3AYF7"/>
<reference evidence="4 5" key="1">
    <citation type="submission" date="2016-07" db="EMBL/GenBank/DDBJ databases">
        <title>Characterization of isolates of Eisenbergiella tayi derived from blood cultures, using whole genome sequencing.</title>
        <authorList>
            <person name="Burdz T."/>
            <person name="Wiebe D."/>
            <person name="Huynh C."/>
            <person name="Bernard K."/>
        </authorList>
    </citation>
    <scope>NUCLEOTIDE SEQUENCE [LARGE SCALE GENOMIC DNA]</scope>
    <source>
        <strain evidence="4 5">NML 120489</strain>
    </source>
</reference>
<evidence type="ECO:0000313" key="5">
    <source>
        <dbReference type="Proteomes" id="UP000095003"/>
    </source>
</evidence>
<accession>A0A1E3AYF7</accession>
<gene>
    <name evidence="4" type="primary">trkA_2</name>
    <name evidence="4" type="ORF">BEH84_01403</name>
</gene>
<sequence length="163" mass="18028">MKYSDFRLSKKDEKKYVVIIGCGRLGASLAAEIYGQGNDVCIADRDRDAFRKLDSSYGGLTETGDAADLETLSRASAEKADCLILVTDNDNINIMISQMAESLFHTKKIVCRLYDPEKECIYRGTGIETICPAVLSAREIEKLLGKEKAMGTERSKDEKQCIG</sequence>
<dbReference type="SUPFAM" id="SSF51735">
    <property type="entry name" value="NAD(P)-binding Rossmann-fold domains"/>
    <property type="match status" value="1"/>
</dbReference>
<dbReference type="Gene3D" id="3.40.50.720">
    <property type="entry name" value="NAD(P)-binding Rossmann-like Domain"/>
    <property type="match status" value="1"/>
</dbReference>
<name>A0A1E3AYF7_9FIRM</name>
<dbReference type="PROSITE" id="PS51201">
    <property type="entry name" value="RCK_N"/>
    <property type="match status" value="1"/>
</dbReference>
<dbReference type="PANTHER" id="PTHR43833">
    <property type="entry name" value="POTASSIUM CHANNEL PROTEIN 2-RELATED-RELATED"/>
    <property type="match status" value="1"/>
</dbReference>
<evidence type="ECO:0000313" key="4">
    <source>
        <dbReference type="EMBL" id="ODM13684.1"/>
    </source>
</evidence>
<dbReference type="Proteomes" id="UP000095003">
    <property type="component" value="Unassembled WGS sequence"/>
</dbReference>
<evidence type="ECO:0000256" key="1">
    <source>
        <dbReference type="ARBA" id="ARBA00022538"/>
    </source>
</evidence>
<dbReference type="InterPro" id="IPR050721">
    <property type="entry name" value="Trk_Ktr_HKT_K-transport"/>
</dbReference>
<keyword evidence="1" id="KW-0406">Ion transport</keyword>
<feature type="domain" description="RCK N-terminal" evidence="3">
    <location>
        <begin position="14"/>
        <end position="134"/>
    </location>
</feature>
<proteinExistence type="predicted"/>